<protein>
    <recommendedName>
        <fullName evidence="3">GxxExxY protein</fullName>
    </recommendedName>
</protein>
<name>B4RG49_PHEZH</name>
<dbReference type="KEGG" id="pzu:PHZ_c0759"/>
<gene>
    <name evidence="1" type="ordered locus">PHZ_c0759</name>
</gene>
<dbReference type="Pfam" id="PF13366">
    <property type="entry name" value="PDDEXK_3"/>
    <property type="match status" value="1"/>
</dbReference>
<dbReference type="HOGENOM" id="CLU_134960_0_0_5"/>
<accession>B4RG49</accession>
<evidence type="ECO:0000313" key="1">
    <source>
        <dbReference type="EMBL" id="ACG77173.1"/>
    </source>
</evidence>
<dbReference type="STRING" id="450851.PHZ_c0759"/>
<keyword evidence="2" id="KW-1185">Reference proteome</keyword>
<dbReference type="eggNOG" id="COG0614">
    <property type="taxonomic scope" value="Bacteria"/>
</dbReference>
<organism evidence="1 2">
    <name type="scientific">Phenylobacterium zucineum (strain HLK1)</name>
    <dbReference type="NCBI Taxonomy" id="450851"/>
    <lineage>
        <taxon>Bacteria</taxon>
        <taxon>Pseudomonadati</taxon>
        <taxon>Pseudomonadota</taxon>
        <taxon>Alphaproteobacteria</taxon>
        <taxon>Caulobacterales</taxon>
        <taxon>Caulobacteraceae</taxon>
        <taxon>Phenylobacterium</taxon>
    </lineage>
</organism>
<evidence type="ECO:0008006" key="3">
    <source>
        <dbReference type="Google" id="ProtNLM"/>
    </source>
</evidence>
<dbReference type="Proteomes" id="UP000001868">
    <property type="component" value="Chromosome"/>
</dbReference>
<evidence type="ECO:0000313" key="2">
    <source>
        <dbReference type="Proteomes" id="UP000001868"/>
    </source>
</evidence>
<dbReference type="OrthoDB" id="7172915at2"/>
<dbReference type="InterPro" id="IPR026350">
    <property type="entry name" value="GxxExxY"/>
</dbReference>
<proteinExistence type="predicted"/>
<dbReference type="RefSeq" id="WP_012521321.1">
    <property type="nucleotide sequence ID" value="NC_011144.1"/>
</dbReference>
<reference evidence="1 2" key="1">
    <citation type="journal article" date="2008" name="BMC Genomics">
        <title>Complete genome of Phenylobacterium zucineum - a novel facultative intracellular bacterium isolated from human erythroleukemia cell line K562.</title>
        <authorList>
            <person name="Luo Y."/>
            <person name="Xu X."/>
            <person name="Ding Z."/>
            <person name="Liu Z."/>
            <person name="Zhang B."/>
            <person name="Yan Z."/>
            <person name="Sun J."/>
            <person name="Hu S."/>
            <person name="Hu X."/>
        </authorList>
    </citation>
    <scope>NUCLEOTIDE SEQUENCE [LARGE SCALE GENOMIC DNA]</scope>
    <source>
        <strain evidence="1 2">HLK1</strain>
    </source>
</reference>
<dbReference type="AlphaFoldDB" id="B4RG49"/>
<sequence>MDEDRPGGNVLHADEVFLIQGAIFEVNRALGGGFLEAVYQECLGIEFEARGIPFVATPALRLAYKGRPLRQTYAPDFVCFDKVLVELKAARAIAPEHRAQVLNYLRATGLRLGLLVNFSLHSKAQVERLAL</sequence>
<dbReference type="NCBIfam" id="TIGR04256">
    <property type="entry name" value="GxxExxY"/>
    <property type="match status" value="1"/>
</dbReference>
<dbReference type="EMBL" id="CP000747">
    <property type="protein sequence ID" value="ACG77173.1"/>
    <property type="molecule type" value="Genomic_DNA"/>
</dbReference>